<dbReference type="Gene3D" id="3.40.50.150">
    <property type="entry name" value="Vaccinia Virus protein VP39"/>
    <property type="match status" value="1"/>
</dbReference>
<dbReference type="PIRSF" id="PIRSF018637">
    <property type="entry name" value="TrmK"/>
    <property type="match status" value="1"/>
</dbReference>
<dbReference type="AlphaFoldDB" id="A0A0R2JZ62"/>
<gene>
    <name evidence="1" type="ORF">IV87_GL002129</name>
    <name evidence="2" type="ORF">SAMN04487973_10835</name>
</gene>
<dbReference type="Proteomes" id="UP000051749">
    <property type="component" value="Unassembled WGS sequence"/>
</dbReference>
<evidence type="ECO:0000313" key="2">
    <source>
        <dbReference type="EMBL" id="SER50819.1"/>
    </source>
</evidence>
<dbReference type="PATRIC" id="fig|319653.3.peg.2167"/>
<dbReference type="Pfam" id="PF04816">
    <property type="entry name" value="TrmK"/>
    <property type="match status" value="1"/>
</dbReference>
<dbReference type="Proteomes" id="UP000182818">
    <property type="component" value="Unassembled WGS sequence"/>
</dbReference>
<evidence type="ECO:0000313" key="4">
    <source>
        <dbReference type="Proteomes" id="UP000182818"/>
    </source>
</evidence>
<sequence length="235" mass="26530">MNADKLSTRLQTVANFVDPGARIADIGSDHAYLPVHLAKKDLIEFAIAGEVVKGPHENATTEISEQGLRNLIDSRLGDGLAVIRPDDHIDTVVIAGMGGTLIAQILETGKQKLDNVTTLILQPNVGENRVRNWLMTNHYIITEEQILKEDHHIYEIIVAKKTNKTFSYSKKQLLFGPELLNKLPNPIFKEKWEAELARERIAIHQMEQAKQIPQERINKLNLKTSLIKEVLHIED</sequence>
<name>A0A0R2JZ62_9LACO</name>
<comment type="caution">
    <text evidence="1">The sequence shown here is derived from an EMBL/GenBank/DDBJ whole genome shotgun (WGS) entry which is preliminary data.</text>
</comment>
<dbReference type="SUPFAM" id="SSF53335">
    <property type="entry name" value="S-adenosyl-L-methionine-dependent methyltransferases"/>
    <property type="match status" value="1"/>
</dbReference>
<organism evidence="1 3">
    <name type="scientific">Pediococcus ethanolidurans</name>
    <dbReference type="NCBI Taxonomy" id="319653"/>
    <lineage>
        <taxon>Bacteria</taxon>
        <taxon>Bacillati</taxon>
        <taxon>Bacillota</taxon>
        <taxon>Bacilli</taxon>
        <taxon>Lactobacillales</taxon>
        <taxon>Lactobacillaceae</taxon>
        <taxon>Pediococcus</taxon>
    </lineage>
</organism>
<protein>
    <submittedName>
        <fullName evidence="2">tRNA (Adenine22-N1)-methyltransferase</fullName>
    </submittedName>
</protein>
<dbReference type="GeneID" id="76043483"/>
<dbReference type="GO" id="GO:0160105">
    <property type="term" value="F:tRNA (adenine(22)-N1)-methyltransferase activity"/>
    <property type="evidence" value="ECO:0007669"/>
    <property type="project" value="InterPro"/>
</dbReference>
<dbReference type="RefSeq" id="WP_057806082.1">
    <property type="nucleotide sequence ID" value="NZ_BJYP01000017.1"/>
</dbReference>
<dbReference type="InterPro" id="IPR029063">
    <property type="entry name" value="SAM-dependent_MTases_sf"/>
</dbReference>
<reference evidence="2 4" key="2">
    <citation type="submission" date="2016-10" db="EMBL/GenBank/DDBJ databases">
        <authorList>
            <person name="Varghese N."/>
            <person name="Submissions S."/>
        </authorList>
    </citation>
    <scope>NUCLEOTIDE SEQUENCE [LARGE SCALE GENOMIC DNA]</scope>
    <source>
        <strain evidence="2 4">CGMCC 1.3889</strain>
    </source>
</reference>
<reference evidence="1 3" key="1">
    <citation type="journal article" date="2015" name="Genome Announc.">
        <title>Expanding the biotechnology potential of lactobacilli through comparative genomics of 213 strains and associated genera.</title>
        <authorList>
            <person name="Sun Z."/>
            <person name="Harris H.M."/>
            <person name="McCann A."/>
            <person name="Guo C."/>
            <person name="Argimon S."/>
            <person name="Zhang W."/>
            <person name="Yang X."/>
            <person name="Jeffery I.B."/>
            <person name="Cooney J.C."/>
            <person name="Kagawa T.F."/>
            <person name="Liu W."/>
            <person name="Song Y."/>
            <person name="Salvetti E."/>
            <person name="Wrobel A."/>
            <person name="Rasinkangas P."/>
            <person name="Parkhill J."/>
            <person name="Rea M.C."/>
            <person name="O'Sullivan O."/>
            <person name="Ritari J."/>
            <person name="Douillard F.P."/>
            <person name="Paul Ross R."/>
            <person name="Yang R."/>
            <person name="Briner A.E."/>
            <person name="Felis G.E."/>
            <person name="de Vos W.M."/>
            <person name="Barrangou R."/>
            <person name="Klaenhammer T.R."/>
            <person name="Caufield P.W."/>
            <person name="Cui Y."/>
            <person name="Zhang H."/>
            <person name="O'Toole P.W."/>
        </authorList>
    </citation>
    <scope>NUCLEOTIDE SEQUENCE [LARGE SCALE GENOMIC DNA]</scope>
    <source>
        <strain evidence="1 3">DSM 22301</strain>
    </source>
</reference>
<keyword evidence="4" id="KW-1185">Reference proteome</keyword>
<dbReference type="Gene3D" id="1.10.287.1890">
    <property type="match status" value="1"/>
</dbReference>
<dbReference type="EMBL" id="FOGK01000008">
    <property type="protein sequence ID" value="SER50819.1"/>
    <property type="molecule type" value="Genomic_DNA"/>
</dbReference>
<dbReference type="STRING" id="319653.SAMN04487973_10835"/>
<dbReference type="PANTHER" id="PTHR38451:SF1">
    <property type="entry name" value="TRNA (ADENINE(22)-N(1))-METHYLTRANSFERASE"/>
    <property type="match status" value="1"/>
</dbReference>
<evidence type="ECO:0000313" key="3">
    <source>
        <dbReference type="Proteomes" id="UP000051749"/>
    </source>
</evidence>
<accession>A0A0R2JZ62</accession>
<dbReference type="InterPro" id="IPR006901">
    <property type="entry name" value="TrmK"/>
</dbReference>
<dbReference type="OrthoDB" id="5881184at2"/>
<dbReference type="PANTHER" id="PTHR38451">
    <property type="entry name" value="TRNA (ADENINE(22)-N(1))-METHYLTRANSFERASE"/>
    <property type="match status" value="1"/>
</dbReference>
<evidence type="ECO:0000313" key="1">
    <source>
        <dbReference type="EMBL" id="KRN82553.1"/>
    </source>
</evidence>
<dbReference type="EMBL" id="JQBY01000009">
    <property type="protein sequence ID" value="KRN82553.1"/>
    <property type="molecule type" value="Genomic_DNA"/>
</dbReference>
<proteinExistence type="predicted"/>